<feature type="compositionally biased region" description="Basic and acidic residues" evidence="3">
    <location>
        <begin position="1"/>
        <end position="10"/>
    </location>
</feature>
<dbReference type="PROSITE" id="PS00463">
    <property type="entry name" value="ZN2_CY6_FUNGAL_1"/>
    <property type="match status" value="1"/>
</dbReference>
<dbReference type="GO" id="GO:0008270">
    <property type="term" value="F:zinc ion binding"/>
    <property type="evidence" value="ECO:0007669"/>
    <property type="project" value="InterPro"/>
</dbReference>
<dbReference type="PANTHER" id="PTHR31668">
    <property type="entry name" value="GLUCOSE TRANSPORT TRANSCRIPTION REGULATOR RGT1-RELATED-RELATED"/>
    <property type="match status" value="1"/>
</dbReference>
<comment type="caution">
    <text evidence="5">The sequence shown here is derived from an EMBL/GenBank/DDBJ whole genome shotgun (WGS) entry which is preliminary data.</text>
</comment>
<feature type="compositionally biased region" description="Low complexity" evidence="3">
    <location>
        <begin position="416"/>
        <end position="427"/>
    </location>
</feature>
<feature type="domain" description="Zn(2)-C6 fungal-type" evidence="4">
    <location>
        <begin position="45"/>
        <end position="74"/>
    </location>
</feature>
<dbReference type="PROSITE" id="PS50048">
    <property type="entry name" value="ZN2_CY6_FUNGAL_2"/>
    <property type="match status" value="1"/>
</dbReference>
<feature type="compositionally biased region" description="Low complexity" evidence="3">
    <location>
        <begin position="132"/>
        <end position="148"/>
    </location>
</feature>
<dbReference type="Gene3D" id="4.10.240.10">
    <property type="entry name" value="Zn(2)-C6 fungal-type DNA-binding domain"/>
    <property type="match status" value="1"/>
</dbReference>
<protein>
    <submittedName>
        <fullName evidence="5">RING-3 protein</fullName>
    </submittedName>
</protein>
<evidence type="ECO:0000259" key="4">
    <source>
        <dbReference type="PROSITE" id="PS50048"/>
    </source>
</evidence>
<organism evidence="5 6">
    <name type="scientific">Zalerion maritima</name>
    <dbReference type="NCBI Taxonomy" id="339359"/>
    <lineage>
        <taxon>Eukaryota</taxon>
        <taxon>Fungi</taxon>
        <taxon>Dikarya</taxon>
        <taxon>Ascomycota</taxon>
        <taxon>Pezizomycotina</taxon>
        <taxon>Sordariomycetes</taxon>
        <taxon>Lulworthiomycetidae</taxon>
        <taxon>Lulworthiales</taxon>
        <taxon>Lulworthiaceae</taxon>
        <taxon>Zalerion</taxon>
    </lineage>
</organism>
<name>A0AAD5RP72_9PEZI</name>
<dbReference type="InterPro" id="IPR001138">
    <property type="entry name" value="Zn2Cys6_DnaBD"/>
</dbReference>
<sequence length="791" mass="87163">MREAVMARDDESPEYLTNKKRKTEASSLCTSASPTANDPYQKRIVCDNCRSRRVRCDGEFPCQRCQYAKLTCKRDHVPRKRGPKPGHGKVIDGIRARDEHGEGHTSPPSEPKLPPNGEFHGVSNGSSPAQVSHPSPWTTSPSSATHSSFDGEPFGPFSTDQLRPNMRHHFDMIPKLVDLYYEHIYPIMPLVYMPTISEIIGRPMSPPEKRQIYALCALTAFHMSGKSINAAGPASTWEAASAPPAWEQIGRSFLDESISARQSYDFEEDISLPAITASFWMSTSFFEINQSKKSWYYLKEALSLAMDLGLHNEAKYMGLSDTEKLCRRRVFWILFVTERSFAILRRKPLTFTRTPSLPTTTHDYEAPDIHAGFLKLVASYTPLDTAFVNAWNDEASDPSINRTAFMNLQDTLALAPTSPTTSPVSTPGPGGPPDPDDPEPTTIQKADLLMTQQWLRLIVWQASLRQGLLSSHAEHPSMRFSFPLSVAHDTVAVLSALPPKAVEVHGMGIFEKIFEIASTCLNVMGACETNGFGAPFAAAGGSAELLGLVKKQPLNNPVEFFIGRLSASENSKTMFANKLLMLSRENPAAIKLSLSPTLPMTTIPEYGKWQHQLQAPTSNPTGLSLDLMCMPAIKAEPGTEDILGVEGAGSAYTPPILPAQTQTQARTQLDLFDPMSAAQSDAGEAEPFDEEIERASNVCYANQFLAVASHRIPVIEHFVDAQRMATESENYHSPAPIAPAEWRPAGRAQQELPENDGGFYGTSPAPPRRIQRPRQHQDPTTIANYATHFAV</sequence>
<dbReference type="EMBL" id="JAKWBI020000188">
    <property type="protein sequence ID" value="KAJ2899792.1"/>
    <property type="molecule type" value="Genomic_DNA"/>
</dbReference>
<dbReference type="Proteomes" id="UP001201980">
    <property type="component" value="Unassembled WGS sequence"/>
</dbReference>
<keyword evidence="6" id="KW-1185">Reference proteome</keyword>
<evidence type="ECO:0000256" key="3">
    <source>
        <dbReference type="SAM" id="MobiDB-lite"/>
    </source>
</evidence>
<dbReference type="GO" id="GO:0006351">
    <property type="term" value="P:DNA-templated transcription"/>
    <property type="evidence" value="ECO:0007669"/>
    <property type="project" value="InterPro"/>
</dbReference>
<dbReference type="InterPro" id="IPR007219">
    <property type="entry name" value="XnlR_reg_dom"/>
</dbReference>
<dbReference type="Pfam" id="PF04082">
    <property type="entry name" value="Fungal_trans"/>
    <property type="match status" value="1"/>
</dbReference>
<dbReference type="SUPFAM" id="SSF57701">
    <property type="entry name" value="Zn2/Cys6 DNA-binding domain"/>
    <property type="match status" value="1"/>
</dbReference>
<accession>A0AAD5RP72</accession>
<feature type="region of interest" description="Disordered" evidence="3">
    <location>
        <begin position="98"/>
        <end position="162"/>
    </location>
</feature>
<evidence type="ECO:0000256" key="1">
    <source>
        <dbReference type="ARBA" id="ARBA00022723"/>
    </source>
</evidence>
<dbReference type="SMART" id="SM00066">
    <property type="entry name" value="GAL4"/>
    <property type="match status" value="1"/>
</dbReference>
<dbReference type="InterPro" id="IPR050797">
    <property type="entry name" value="Carb_Metab_Trans_Reg"/>
</dbReference>
<reference evidence="5" key="1">
    <citation type="submission" date="2022-07" db="EMBL/GenBank/DDBJ databases">
        <title>Draft genome sequence of Zalerion maritima ATCC 34329, a (micro)plastics degrading marine fungus.</title>
        <authorList>
            <person name="Paco A."/>
            <person name="Goncalves M.F.M."/>
            <person name="Rocha-Santos T.A.P."/>
            <person name="Alves A."/>
        </authorList>
    </citation>
    <scope>NUCLEOTIDE SEQUENCE</scope>
    <source>
        <strain evidence="5">ATCC 34329</strain>
    </source>
</reference>
<feature type="compositionally biased region" description="Polar residues" evidence="3">
    <location>
        <begin position="25"/>
        <end position="37"/>
    </location>
</feature>
<dbReference type="AlphaFoldDB" id="A0AAD5RP72"/>
<proteinExistence type="predicted"/>
<dbReference type="CDD" id="cd00067">
    <property type="entry name" value="GAL4"/>
    <property type="match status" value="1"/>
</dbReference>
<dbReference type="Pfam" id="PF00172">
    <property type="entry name" value="Zn_clus"/>
    <property type="match status" value="1"/>
</dbReference>
<dbReference type="CDD" id="cd12148">
    <property type="entry name" value="fungal_TF_MHR"/>
    <property type="match status" value="1"/>
</dbReference>
<gene>
    <name evidence="5" type="ORF">MKZ38_002805</name>
</gene>
<evidence type="ECO:0000313" key="6">
    <source>
        <dbReference type="Proteomes" id="UP001201980"/>
    </source>
</evidence>
<evidence type="ECO:0000256" key="2">
    <source>
        <dbReference type="ARBA" id="ARBA00023242"/>
    </source>
</evidence>
<dbReference type="PANTHER" id="PTHR31668:SF29">
    <property type="entry name" value="ZN(2)-C6 FUNGAL-TYPE DOMAIN-CONTAINING PROTEIN"/>
    <property type="match status" value="1"/>
</dbReference>
<feature type="region of interest" description="Disordered" evidence="3">
    <location>
        <begin position="416"/>
        <end position="442"/>
    </location>
</feature>
<dbReference type="GO" id="GO:0000981">
    <property type="term" value="F:DNA-binding transcription factor activity, RNA polymerase II-specific"/>
    <property type="evidence" value="ECO:0007669"/>
    <property type="project" value="InterPro"/>
</dbReference>
<feature type="region of interest" description="Disordered" evidence="3">
    <location>
        <begin position="1"/>
        <end position="37"/>
    </location>
</feature>
<feature type="region of interest" description="Disordered" evidence="3">
    <location>
        <begin position="750"/>
        <end position="780"/>
    </location>
</feature>
<dbReference type="GO" id="GO:0003677">
    <property type="term" value="F:DNA binding"/>
    <property type="evidence" value="ECO:0007669"/>
    <property type="project" value="InterPro"/>
</dbReference>
<keyword evidence="2" id="KW-0539">Nucleus</keyword>
<dbReference type="InterPro" id="IPR036864">
    <property type="entry name" value="Zn2-C6_fun-type_DNA-bd_sf"/>
</dbReference>
<dbReference type="SMART" id="SM00906">
    <property type="entry name" value="Fungal_trans"/>
    <property type="match status" value="1"/>
</dbReference>
<evidence type="ECO:0000313" key="5">
    <source>
        <dbReference type="EMBL" id="KAJ2899792.1"/>
    </source>
</evidence>
<keyword evidence="1" id="KW-0479">Metal-binding</keyword>